<dbReference type="Pfam" id="PF13279">
    <property type="entry name" value="4HBT_2"/>
    <property type="match status" value="1"/>
</dbReference>
<dbReference type="Proteomes" id="UP000010164">
    <property type="component" value="Unassembled WGS sequence"/>
</dbReference>
<proteinExistence type="inferred from homology"/>
<dbReference type="PANTHER" id="PTHR31793:SF37">
    <property type="entry name" value="ACYL-COA THIOESTER HYDROLASE YBGC"/>
    <property type="match status" value="1"/>
</dbReference>
<evidence type="ECO:0000313" key="3">
    <source>
        <dbReference type="EMBL" id="EKF73987.1"/>
    </source>
</evidence>
<sequence>MSEKSPQYAEFTLPVRVYIEDTDAGGIVYYVNYLKFMERARTEFMRGLGYQHYALADQNFQFVVHSAEVLYKQPARIDDALTVSARIEKLGRAALVFDQQVRRDGQLLCQARIKVACVSADTLKPVALPPALYQQFNAACEGEAAHG</sequence>
<dbReference type="AlphaFoldDB" id="L0WD03"/>
<dbReference type="STRING" id="1177179.A11A3_10791"/>
<dbReference type="InterPro" id="IPR029069">
    <property type="entry name" value="HotDog_dom_sf"/>
</dbReference>
<dbReference type="PATRIC" id="fig|1177179.3.peg.2155"/>
<evidence type="ECO:0000256" key="1">
    <source>
        <dbReference type="ARBA" id="ARBA00005953"/>
    </source>
</evidence>
<dbReference type="NCBIfam" id="TIGR00051">
    <property type="entry name" value="YbgC/FadM family acyl-CoA thioesterase"/>
    <property type="match status" value="1"/>
</dbReference>
<gene>
    <name evidence="3" type="ORF">A11A3_10791</name>
</gene>
<dbReference type="RefSeq" id="WP_008929335.1">
    <property type="nucleotide sequence ID" value="NZ_AMRJ01000016.1"/>
</dbReference>
<evidence type="ECO:0000313" key="4">
    <source>
        <dbReference type="Proteomes" id="UP000010164"/>
    </source>
</evidence>
<dbReference type="InterPro" id="IPR006684">
    <property type="entry name" value="YbgC/YbaW"/>
</dbReference>
<reference evidence="3 4" key="1">
    <citation type="journal article" date="2012" name="J. Bacteriol.">
        <title>Genome Sequence of the Alkane-Degrading Bacterium Alcanivorax hongdengensis Type Strain A-11-3.</title>
        <authorList>
            <person name="Lai Q."/>
            <person name="Shao Z."/>
        </authorList>
    </citation>
    <scope>NUCLEOTIDE SEQUENCE [LARGE SCALE GENOMIC DNA]</scope>
    <source>
        <strain evidence="3 4">A-11-3</strain>
    </source>
</reference>
<protein>
    <submittedName>
        <fullName evidence="3">Uncharacterized protein</fullName>
    </submittedName>
</protein>
<organism evidence="3 4">
    <name type="scientific">Alcanivorax hongdengensis A-11-3</name>
    <dbReference type="NCBI Taxonomy" id="1177179"/>
    <lineage>
        <taxon>Bacteria</taxon>
        <taxon>Pseudomonadati</taxon>
        <taxon>Pseudomonadota</taxon>
        <taxon>Gammaproteobacteria</taxon>
        <taxon>Oceanospirillales</taxon>
        <taxon>Alcanivoracaceae</taxon>
        <taxon>Alcanivorax</taxon>
    </lineage>
</organism>
<dbReference type="NCBIfam" id="TIGR02799">
    <property type="entry name" value="thio_ybgC"/>
    <property type="match status" value="1"/>
</dbReference>
<dbReference type="PANTHER" id="PTHR31793">
    <property type="entry name" value="4-HYDROXYBENZOYL-COA THIOESTERASE FAMILY MEMBER"/>
    <property type="match status" value="1"/>
</dbReference>
<dbReference type="SUPFAM" id="SSF54637">
    <property type="entry name" value="Thioesterase/thiol ester dehydrase-isomerase"/>
    <property type="match status" value="1"/>
</dbReference>
<accession>L0WD03</accession>
<dbReference type="EMBL" id="AMRJ01000016">
    <property type="protein sequence ID" value="EKF73987.1"/>
    <property type="molecule type" value="Genomic_DNA"/>
</dbReference>
<keyword evidence="4" id="KW-1185">Reference proteome</keyword>
<dbReference type="FunFam" id="3.10.129.10:FF:000004">
    <property type="entry name" value="Tol-pal system-associated acyl-CoA thioesterase"/>
    <property type="match status" value="1"/>
</dbReference>
<dbReference type="OrthoDB" id="9808429at2"/>
<dbReference type="PIRSF" id="PIRSF003230">
    <property type="entry name" value="YbgC"/>
    <property type="match status" value="1"/>
</dbReference>
<keyword evidence="2" id="KW-0378">Hydrolase</keyword>
<name>L0WD03_9GAMM</name>
<comment type="similarity">
    <text evidence="1">Belongs to the 4-hydroxybenzoyl-CoA thioesterase family.</text>
</comment>
<dbReference type="InterPro" id="IPR014166">
    <property type="entry name" value="Tol-Pal_acyl-CoA_thioesterase"/>
</dbReference>
<dbReference type="GO" id="GO:0047617">
    <property type="term" value="F:fatty acyl-CoA hydrolase activity"/>
    <property type="evidence" value="ECO:0007669"/>
    <property type="project" value="TreeGrafter"/>
</dbReference>
<dbReference type="eggNOG" id="COG0824">
    <property type="taxonomic scope" value="Bacteria"/>
</dbReference>
<evidence type="ECO:0000256" key="2">
    <source>
        <dbReference type="ARBA" id="ARBA00022801"/>
    </source>
</evidence>
<dbReference type="CDD" id="cd00586">
    <property type="entry name" value="4HBT"/>
    <property type="match status" value="1"/>
</dbReference>
<dbReference type="Gene3D" id="3.10.129.10">
    <property type="entry name" value="Hotdog Thioesterase"/>
    <property type="match status" value="1"/>
</dbReference>
<dbReference type="InterPro" id="IPR050563">
    <property type="entry name" value="4-hydroxybenzoyl-CoA_TE"/>
</dbReference>
<comment type="caution">
    <text evidence="3">The sequence shown here is derived from an EMBL/GenBank/DDBJ whole genome shotgun (WGS) entry which is preliminary data.</text>
</comment>